<reference evidence="1 2" key="1">
    <citation type="submission" date="2016-11" db="EMBL/GenBank/DDBJ databases">
        <title>Whole Genome Sequencing of Mucilaginibacter polytrichastri RG4-7(T) isolated from the moss sample.</title>
        <authorList>
            <person name="Li Y."/>
        </authorList>
    </citation>
    <scope>NUCLEOTIDE SEQUENCE [LARGE SCALE GENOMIC DNA]</scope>
    <source>
        <strain evidence="1 2">RG4-7</strain>
    </source>
</reference>
<dbReference type="Proteomes" id="UP000186720">
    <property type="component" value="Unassembled WGS sequence"/>
</dbReference>
<gene>
    <name evidence="1" type="ORF">RG47T_5042</name>
</gene>
<accession>A0A1Q6A6B1</accession>
<evidence type="ECO:0000313" key="2">
    <source>
        <dbReference type="Proteomes" id="UP000186720"/>
    </source>
</evidence>
<sequence length="97" mass="11164">MKIEDTSDDTISNIHRVIKGNFNSLQFSIPPALLFHLGKFGRPDCNDGGGYILGFNLLGIHFNYEIEKGHEPWYFHDMTNVIADRLTKIHAIEKKYK</sequence>
<evidence type="ECO:0000313" key="1">
    <source>
        <dbReference type="EMBL" id="OKS89558.1"/>
    </source>
</evidence>
<organism evidence="1 2">
    <name type="scientific">Mucilaginibacter polytrichastri</name>
    <dbReference type="NCBI Taxonomy" id="1302689"/>
    <lineage>
        <taxon>Bacteria</taxon>
        <taxon>Pseudomonadati</taxon>
        <taxon>Bacteroidota</taxon>
        <taxon>Sphingobacteriia</taxon>
        <taxon>Sphingobacteriales</taxon>
        <taxon>Sphingobacteriaceae</taxon>
        <taxon>Mucilaginibacter</taxon>
    </lineage>
</organism>
<dbReference type="EMBL" id="MPPL01000001">
    <property type="protein sequence ID" value="OKS89558.1"/>
    <property type="molecule type" value="Genomic_DNA"/>
</dbReference>
<comment type="caution">
    <text evidence="1">The sequence shown here is derived from an EMBL/GenBank/DDBJ whole genome shotgun (WGS) entry which is preliminary data.</text>
</comment>
<dbReference type="AlphaFoldDB" id="A0A1Q6A6B1"/>
<proteinExistence type="predicted"/>
<keyword evidence="2" id="KW-1185">Reference proteome</keyword>
<protein>
    <submittedName>
        <fullName evidence="1">Uncharacterized protein</fullName>
    </submittedName>
</protein>
<name>A0A1Q6A6B1_9SPHI</name>